<dbReference type="SUPFAM" id="SSF140931">
    <property type="entry name" value="Fic-like"/>
    <property type="match status" value="1"/>
</dbReference>
<name>A0A857L2P4_9ACTN</name>
<reference evidence="1" key="1">
    <citation type="journal article" date="2021" name="Nat. Microbiol.">
        <title>Cocultivation of an ultrasmall environmental parasitic bacterium with lytic ability against bacteria associated with wastewater foams.</title>
        <authorList>
            <person name="Batinovic S."/>
            <person name="Rose J.J.A."/>
            <person name="Ratcliffe J."/>
            <person name="Seviour R.J."/>
            <person name="Petrovski S."/>
        </authorList>
    </citation>
    <scope>NUCLEOTIDE SEQUENCE</scope>
    <source>
        <strain evidence="1">CON44</strain>
    </source>
</reference>
<proteinExistence type="predicted"/>
<dbReference type="RefSeq" id="WP_005184168.1">
    <property type="nucleotide sequence ID" value="NZ_CP045804.1"/>
</dbReference>
<dbReference type="InterPro" id="IPR003812">
    <property type="entry name" value="Fido"/>
</dbReference>
<accession>A0A857L2P4</accession>
<dbReference type="EMBL" id="CP045810">
    <property type="protein sequence ID" value="QHN41465.1"/>
    <property type="molecule type" value="Genomic_DNA"/>
</dbReference>
<dbReference type="PROSITE" id="PS51459">
    <property type="entry name" value="FIDO"/>
    <property type="match status" value="1"/>
</dbReference>
<dbReference type="PANTHER" id="PTHR13504">
    <property type="entry name" value="FIDO DOMAIN-CONTAINING PROTEIN DDB_G0283145"/>
    <property type="match status" value="1"/>
</dbReference>
<dbReference type="InterPro" id="IPR040198">
    <property type="entry name" value="Fido_containing"/>
</dbReference>
<sequence>MSDGQAFGVAVPAVAHETYRWHPSHPEHYSKSEVRRQTGEYRAAVTAAIERWNPSIGAEITADLDEATQALVAFDQYARVRLGADNPTLGPMAAILLRTESASSSQIELLTTSARQLALAEIGEGRKRHALTVIGNVRAMESAIRLSDELSVGTILSMHRELLSRQYGMDEHAGRFRDQLVWIGNRDSAGPLGASFIAPQASLVPPAVDDLVRFMGRDDLPALLQTAVAHAQFETIHPFVDGNGRTGRALAQALLRNKRLAAHTTVPISAGLLTDVERYFDALTAYRSGDATPIIRIFAYAARFAAATGSRLVDSLVAELDRSSELLNGVRSDAAARRLLPLLIGQPVVNSGYVQQRLGINAPAAQRALRTLTERGVVVERTGYARNRIWEHRGIVGALDEYADTIKRSALSG</sequence>
<dbReference type="InterPro" id="IPR036597">
    <property type="entry name" value="Fido-like_dom_sf"/>
</dbReference>
<dbReference type="Gene3D" id="1.10.3290.10">
    <property type="entry name" value="Fido-like domain"/>
    <property type="match status" value="1"/>
</dbReference>
<gene>
    <name evidence="1" type="ORF">GII30_21955</name>
</gene>
<dbReference type="AlphaFoldDB" id="A0A857L2P4"/>
<dbReference type="PANTHER" id="PTHR13504:SF38">
    <property type="entry name" value="FIDO DOMAIN-CONTAINING PROTEIN"/>
    <property type="match status" value="1"/>
</dbReference>
<dbReference type="Pfam" id="PF02661">
    <property type="entry name" value="Fic"/>
    <property type="match status" value="1"/>
</dbReference>
<evidence type="ECO:0000313" key="1">
    <source>
        <dbReference type="EMBL" id="QHN41465.1"/>
    </source>
</evidence>
<organism evidence="1">
    <name type="scientific">Gordonia amarae</name>
    <dbReference type="NCBI Taxonomy" id="36821"/>
    <lineage>
        <taxon>Bacteria</taxon>
        <taxon>Bacillati</taxon>
        <taxon>Actinomycetota</taxon>
        <taxon>Actinomycetes</taxon>
        <taxon>Mycobacteriales</taxon>
        <taxon>Gordoniaceae</taxon>
        <taxon>Gordonia</taxon>
    </lineage>
</organism>
<protein>
    <submittedName>
        <fullName evidence="1">Fic family protein</fullName>
    </submittedName>
</protein>